<keyword evidence="2" id="KW-1185">Reference proteome</keyword>
<dbReference type="EMBL" id="CP000252">
    <property type="protein sequence ID" value="ABC76148.1"/>
    <property type="molecule type" value="Genomic_DNA"/>
</dbReference>
<organism evidence="1 2">
    <name type="scientific">Syntrophus aciditrophicus (strain SB)</name>
    <dbReference type="NCBI Taxonomy" id="56780"/>
    <lineage>
        <taxon>Bacteria</taxon>
        <taxon>Pseudomonadati</taxon>
        <taxon>Thermodesulfobacteriota</taxon>
        <taxon>Syntrophia</taxon>
        <taxon>Syntrophales</taxon>
        <taxon>Syntrophaceae</taxon>
        <taxon>Syntrophus</taxon>
    </lineage>
</organism>
<dbReference type="HOGENOM" id="CLU_2994986_0_0_7"/>
<gene>
    <name evidence="1" type="ORF">SYN_01272</name>
</gene>
<dbReference type="RefSeq" id="WP_011416182.1">
    <property type="nucleotide sequence ID" value="NC_007759.1"/>
</dbReference>
<evidence type="ECO:0000313" key="2">
    <source>
        <dbReference type="Proteomes" id="UP000001933"/>
    </source>
</evidence>
<protein>
    <submittedName>
        <fullName evidence="1">Hypothetical cytosolic protein</fullName>
    </submittedName>
</protein>
<dbReference type="AlphaFoldDB" id="Q2LQ69"/>
<reference evidence="1 2" key="1">
    <citation type="journal article" date="2007" name="Proc. Natl. Acad. Sci. U.S.A.">
        <title>The genome of Syntrophus aciditrophicus: life at the thermodynamic limit of microbial growth.</title>
        <authorList>
            <person name="McInerney M.J."/>
            <person name="Rohlin L."/>
            <person name="Mouttaki H."/>
            <person name="Kim U."/>
            <person name="Krupp R.S."/>
            <person name="Rios-Hernandez L."/>
            <person name="Sieber J."/>
            <person name="Struchtemeyer C.G."/>
            <person name="Bhattacharyya A."/>
            <person name="Campbell J.W."/>
            <person name="Gunsalus R.P."/>
        </authorList>
    </citation>
    <scope>NUCLEOTIDE SEQUENCE [LARGE SCALE GENOMIC DNA]</scope>
    <source>
        <strain evidence="1 2">SB</strain>
    </source>
</reference>
<dbReference type="InParanoid" id="Q2LQ69"/>
<accession>Q2LQ69</accession>
<name>Q2LQ69_SYNAS</name>
<dbReference type="Proteomes" id="UP000001933">
    <property type="component" value="Chromosome"/>
</dbReference>
<dbReference type="KEGG" id="sat:SYN_01272"/>
<proteinExistence type="predicted"/>
<sequence length="57" mass="6277">MERAAVSGFIATAPFLMNHCSPILFDNEHPASGPVSMPYLDMWCVVQPIAMSSFFLT</sequence>
<dbReference type="STRING" id="56780.SYN_01272"/>
<evidence type="ECO:0000313" key="1">
    <source>
        <dbReference type="EMBL" id="ABC76148.1"/>
    </source>
</evidence>